<dbReference type="Proteomes" id="UP001169027">
    <property type="component" value="Unassembled WGS sequence"/>
</dbReference>
<gene>
    <name evidence="1" type="ORF">Q2T77_33900</name>
</gene>
<reference evidence="1" key="1">
    <citation type="submission" date="2023-06" db="EMBL/GenBank/DDBJ databases">
        <authorList>
            <person name="Jiang Y."/>
            <person name="Liu Q."/>
        </authorList>
    </citation>
    <scope>NUCLEOTIDE SEQUENCE</scope>
    <source>
        <strain evidence="1">CGMCC 1.12090</strain>
    </source>
</reference>
<proteinExistence type="predicted"/>
<dbReference type="EMBL" id="JAUKVY010000038">
    <property type="protein sequence ID" value="MDO1537268.1"/>
    <property type="molecule type" value="Genomic_DNA"/>
</dbReference>
<protein>
    <submittedName>
        <fullName evidence="1">Uncharacterized protein</fullName>
    </submittedName>
</protein>
<name>A0ABT8SEC0_9BURK</name>
<organism evidence="1 2">
    <name type="scientific">Variovorax ginsengisoli</name>
    <dbReference type="NCBI Taxonomy" id="363844"/>
    <lineage>
        <taxon>Bacteria</taxon>
        <taxon>Pseudomonadati</taxon>
        <taxon>Pseudomonadota</taxon>
        <taxon>Betaproteobacteria</taxon>
        <taxon>Burkholderiales</taxon>
        <taxon>Comamonadaceae</taxon>
        <taxon>Variovorax</taxon>
    </lineage>
</organism>
<comment type="caution">
    <text evidence="1">The sequence shown here is derived from an EMBL/GenBank/DDBJ whole genome shotgun (WGS) entry which is preliminary data.</text>
</comment>
<dbReference type="RefSeq" id="WP_301815595.1">
    <property type="nucleotide sequence ID" value="NZ_JAUJZH010000038.1"/>
</dbReference>
<accession>A0ABT8SEC0</accession>
<evidence type="ECO:0000313" key="2">
    <source>
        <dbReference type="Proteomes" id="UP001169027"/>
    </source>
</evidence>
<sequence length="87" mass="9817">MNAAHTRDPEGSTRFLNLVSFKWLMAGMGWRVDLSRLQSDEAYIDECLQRALTSDSELLRKRGVEMLGLRRASDAHCDPSMPSTFVA</sequence>
<keyword evidence="2" id="KW-1185">Reference proteome</keyword>
<evidence type="ECO:0000313" key="1">
    <source>
        <dbReference type="EMBL" id="MDO1537268.1"/>
    </source>
</evidence>